<dbReference type="PROSITE" id="PS00599">
    <property type="entry name" value="AA_TRANSFER_CLASS_2"/>
    <property type="match status" value="1"/>
</dbReference>
<dbReference type="InterPro" id="IPR015421">
    <property type="entry name" value="PyrdxlP-dep_Trfase_major"/>
</dbReference>
<protein>
    <submittedName>
        <fullName evidence="5">8-amino-7-oxononanoate synthase</fullName>
        <ecNumber evidence="5">2.3.1.47</ecNumber>
    </submittedName>
</protein>
<comment type="cofactor">
    <cofactor evidence="1">
        <name>pyridoxal 5'-phosphate</name>
        <dbReference type="ChEBI" id="CHEBI:597326"/>
    </cofactor>
</comment>
<keyword evidence="3" id="KW-0663">Pyridoxal phosphate</keyword>
<feature type="domain" description="Aminotransferase class I/classII large" evidence="4">
    <location>
        <begin position="44"/>
        <end position="381"/>
    </location>
</feature>
<dbReference type="InterPro" id="IPR015424">
    <property type="entry name" value="PyrdxlP-dep_Trfase"/>
</dbReference>
<sequence>MDLFQKCYDYKLADEIKEKGVYPYFHALQSRQDVEVIMEGKRRIMLGSNNYLGLTACNEVMEASRKALEQYGTGCSGSRFLNGTLQMHLELETELAAFLRKEACVAFSTGFQTNLGIISALVGIHDYVICDRENHASIYDGCRLSHGKILYYEHSDMKDLEDKLQKVPENRGILIVTDGVFSMGGDIANIPGIVSLAKKYGARVMVDDAHGLGILGEGGRGTADYFGLAKDVDIYMGTFSKSLASLGGYMAADKKVVDFVKHTSRPFIFAASITPVSCAAALASLRYLEAHPEIVTRLRELSKYAREGFIKRGISIIMSETPIIPIYTYEALNTLECAKAIYDAGVYVNPVLPPATAPNSCLLRTSYMATLTKPLIDEAQDIIKTVMDKRK</sequence>
<evidence type="ECO:0000256" key="2">
    <source>
        <dbReference type="ARBA" id="ARBA00022679"/>
    </source>
</evidence>
<dbReference type="EMBL" id="VSSQ01017698">
    <property type="protein sequence ID" value="MPM60237.1"/>
    <property type="molecule type" value="Genomic_DNA"/>
</dbReference>
<name>A0A645B4A0_9ZZZZ</name>
<keyword evidence="5" id="KW-0012">Acyltransferase</keyword>
<dbReference type="CDD" id="cd06454">
    <property type="entry name" value="KBL_like"/>
    <property type="match status" value="1"/>
</dbReference>
<evidence type="ECO:0000256" key="3">
    <source>
        <dbReference type="ARBA" id="ARBA00022898"/>
    </source>
</evidence>
<evidence type="ECO:0000259" key="4">
    <source>
        <dbReference type="Pfam" id="PF00155"/>
    </source>
</evidence>
<dbReference type="Gene3D" id="3.40.640.10">
    <property type="entry name" value="Type I PLP-dependent aspartate aminotransferase-like (Major domain)"/>
    <property type="match status" value="1"/>
</dbReference>
<dbReference type="InterPro" id="IPR004839">
    <property type="entry name" value="Aminotransferase_I/II_large"/>
</dbReference>
<dbReference type="AlphaFoldDB" id="A0A645B4A0"/>
<dbReference type="GO" id="GO:0030170">
    <property type="term" value="F:pyridoxal phosphate binding"/>
    <property type="evidence" value="ECO:0007669"/>
    <property type="project" value="InterPro"/>
</dbReference>
<dbReference type="InterPro" id="IPR015422">
    <property type="entry name" value="PyrdxlP-dep_Trfase_small"/>
</dbReference>
<dbReference type="InterPro" id="IPR001917">
    <property type="entry name" value="Aminotrans_II_pyridoxalP_BS"/>
</dbReference>
<dbReference type="InterPro" id="IPR050087">
    <property type="entry name" value="AON_synthase_class-II"/>
</dbReference>
<dbReference type="PANTHER" id="PTHR13693">
    <property type="entry name" value="CLASS II AMINOTRANSFERASE/8-AMINO-7-OXONONANOATE SYNTHASE"/>
    <property type="match status" value="1"/>
</dbReference>
<gene>
    <name evidence="5" type="primary">bioF_17</name>
    <name evidence="5" type="ORF">SDC9_107088</name>
</gene>
<proteinExistence type="predicted"/>
<dbReference type="SUPFAM" id="SSF53383">
    <property type="entry name" value="PLP-dependent transferases"/>
    <property type="match status" value="1"/>
</dbReference>
<reference evidence="5" key="1">
    <citation type="submission" date="2019-08" db="EMBL/GenBank/DDBJ databases">
        <authorList>
            <person name="Kucharzyk K."/>
            <person name="Murdoch R.W."/>
            <person name="Higgins S."/>
            <person name="Loffler F."/>
        </authorList>
    </citation>
    <scope>NUCLEOTIDE SEQUENCE</scope>
</reference>
<dbReference type="GO" id="GO:0008710">
    <property type="term" value="F:8-amino-7-oxononanoate synthase activity"/>
    <property type="evidence" value="ECO:0007669"/>
    <property type="project" value="UniProtKB-EC"/>
</dbReference>
<organism evidence="5">
    <name type="scientific">bioreactor metagenome</name>
    <dbReference type="NCBI Taxonomy" id="1076179"/>
    <lineage>
        <taxon>unclassified sequences</taxon>
        <taxon>metagenomes</taxon>
        <taxon>ecological metagenomes</taxon>
    </lineage>
</organism>
<evidence type="ECO:0000313" key="5">
    <source>
        <dbReference type="EMBL" id="MPM60237.1"/>
    </source>
</evidence>
<dbReference type="EC" id="2.3.1.47" evidence="5"/>
<dbReference type="Gene3D" id="3.90.1150.10">
    <property type="entry name" value="Aspartate Aminotransferase, domain 1"/>
    <property type="match status" value="1"/>
</dbReference>
<evidence type="ECO:0000256" key="1">
    <source>
        <dbReference type="ARBA" id="ARBA00001933"/>
    </source>
</evidence>
<dbReference type="Pfam" id="PF00155">
    <property type="entry name" value="Aminotran_1_2"/>
    <property type="match status" value="1"/>
</dbReference>
<comment type="caution">
    <text evidence="5">The sequence shown here is derived from an EMBL/GenBank/DDBJ whole genome shotgun (WGS) entry which is preliminary data.</text>
</comment>
<dbReference type="PANTHER" id="PTHR13693:SF3">
    <property type="entry name" value="LD36009P"/>
    <property type="match status" value="1"/>
</dbReference>
<keyword evidence="2 5" id="KW-0808">Transferase</keyword>
<accession>A0A645B4A0</accession>